<dbReference type="EMBL" id="QTJV01000018">
    <property type="protein sequence ID" value="RFM30901.1"/>
    <property type="molecule type" value="Genomic_DNA"/>
</dbReference>
<evidence type="ECO:0000256" key="1">
    <source>
        <dbReference type="SAM" id="Coils"/>
    </source>
</evidence>
<comment type="caution">
    <text evidence="3">The sequence shown here is derived from an EMBL/GenBank/DDBJ whole genome shotgun (WGS) entry which is preliminary data.</text>
</comment>
<proteinExistence type="predicted"/>
<evidence type="ECO:0000313" key="4">
    <source>
        <dbReference type="Proteomes" id="UP000261174"/>
    </source>
</evidence>
<dbReference type="CDD" id="cd22249">
    <property type="entry name" value="UDM1_RNF168_RNF169-like"/>
    <property type="match status" value="1"/>
</dbReference>
<dbReference type="Proteomes" id="UP000261174">
    <property type="component" value="Unassembled WGS sequence"/>
</dbReference>
<evidence type="ECO:0000313" key="3">
    <source>
        <dbReference type="EMBL" id="RFM30901.1"/>
    </source>
</evidence>
<organism evidence="3 4">
    <name type="scientific">Chitinophaga silvisoli</name>
    <dbReference type="NCBI Taxonomy" id="2291814"/>
    <lineage>
        <taxon>Bacteria</taxon>
        <taxon>Pseudomonadati</taxon>
        <taxon>Bacteroidota</taxon>
        <taxon>Chitinophagia</taxon>
        <taxon>Chitinophagales</taxon>
        <taxon>Chitinophagaceae</taxon>
        <taxon>Chitinophaga</taxon>
    </lineage>
</organism>
<keyword evidence="4" id="KW-1185">Reference proteome</keyword>
<keyword evidence="2" id="KW-0732">Signal</keyword>
<protein>
    <recommendedName>
        <fullName evidence="5">Tail fiber domain-containing protein</fullName>
    </recommendedName>
</protein>
<accession>A0A3E1NSI4</accession>
<name>A0A3E1NSI4_9BACT</name>
<evidence type="ECO:0008006" key="5">
    <source>
        <dbReference type="Google" id="ProtNLM"/>
    </source>
</evidence>
<feature type="coiled-coil region" evidence="1">
    <location>
        <begin position="221"/>
        <end position="248"/>
    </location>
</feature>
<gene>
    <name evidence="3" type="ORF">DXN04_31710</name>
</gene>
<feature type="signal peptide" evidence="2">
    <location>
        <begin position="1"/>
        <end position="18"/>
    </location>
</feature>
<keyword evidence="1" id="KW-0175">Coiled coil</keyword>
<sequence length="248" mass="27441">MKFYLLLAFCSVSIAASAQTNTFPASGSVGIGTTFPRAYLDVATASLNTLTSVLGRLPEGNSDSSGSYLGVHTYVTQPGPCNSFSLEHKFYGRLNSSINFYRGGSYTGGFITFTTNNGTERMRLDDNGNLGIGTTNTGSYKLAVEGVIGARKIKITQASWADFVFDEDYELPSLAETAGYIKKYKHLPGVPDEAEVKKEGVDVGEMNKVLLQKVEELTLYLIEMKREQEEQRKVVEEQRRRIEELERK</sequence>
<evidence type="ECO:0000256" key="2">
    <source>
        <dbReference type="SAM" id="SignalP"/>
    </source>
</evidence>
<feature type="chain" id="PRO_5017660292" description="Tail fiber domain-containing protein" evidence="2">
    <location>
        <begin position="19"/>
        <end position="248"/>
    </location>
</feature>
<reference evidence="3 4" key="1">
    <citation type="submission" date="2018-08" db="EMBL/GenBank/DDBJ databases">
        <title>Chitinophaga sp. K20C18050901, a novel bacterium isolated from forest soil.</title>
        <authorList>
            <person name="Wang C."/>
        </authorList>
    </citation>
    <scope>NUCLEOTIDE SEQUENCE [LARGE SCALE GENOMIC DNA]</scope>
    <source>
        <strain evidence="3 4">K20C18050901</strain>
    </source>
</reference>
<dbReference type="AlphaFoldDB" id="A0A3E1NSI4"/>